<gene>
    <name evidence="2" type="ORF">FJZ47_20790</name>
</gene>
<evidence type="ECO:0000256" key="1">
    <source>
        <dbReference type="SAM" id="MobiDB-lite"/>
    </source>
</evidence>
<dbReference type="Proteomes" id="UP000712673">
    <property type="component" value="Unassembled WGS sequence"/>
</dbReference>
<accession>A0A937W690</accession>
<sequence length="108" mass="12107">MFDETFFKTSLPEHLKAKTTEGTEPPSVHVKLRNGQEYKIGRVLEVTPQWVMCEVYPSDGKTPRRASAQEPSGGAAAYDLDRIAIAYEYIVLVTVTLESKTRDLGFRA</sequence>
<reference evidence="2" key="1">
    <citation type="submission" date="2019-03" db="EMBL/GenBank/DDBJ databases">
        <title>Lake Tanganyika Metagenome-Assembled Genomes (MAGs).</title>
        <authorList>
            <person name="Tran P."/>
        </authorList>
    </citation>
    <scope>NUCLEOTIDE SEQUENCE</scope>
    <source>
        <strain evidence="2">K_DeepCast_65m_m2_066</strain>
    </source>
</reference>
<evidence type="ECO:0000313" key="3">
    <source>
        <dbReference type="Proteomes" id="UP000712673"/>
    </source>
</evidence>
<comment type="caution">
    <text evidence="2">The sequence shown here is derived from an EMBL/GenBank/DDBJ whole genome shotgun (WGS) entry which is preliminary data.</text>
</comment>
<dbReference type="EMBL" id="VGLS01000827">
    <property type="protein sequence ID" value="MBM3226209.1"/>
    <property type="molecule type" value="Genomic_DNA"/>
</dbReference>
<dbReference type="AlphaFoldDB" id="A0A937W690"/>
<evidence type="ECO:0000313" key="2">
    <source>
        <dbReference type="EMBL" id="MBM3226209.1"/>
    </source>
</evidence>
<name>A0A937W690_UNCTE</name>
<feature type="compositionally biased region" description="Basic and acidic residues" evidence="1">
    <location>
        <begin position="11"/>
        <end position="21"/>
    </location>
</feature>
<feature type="region of interest" description="Disordered" evidence="1">
    <location>
        <begin position="1"/>
        <end position="28"/>
    </location>
</feature>
<organism evidence="2 3">
    <name type="scientific">Tectimicrobiota bacterium</name>
    <dbReference type="NCBI Taxonomy" id="2528274"/>
    <lineage>
        <taxon>Bacteria</taxon>
        <taxon>Pseudomonadati</taxon>
        <taxon>Nitrospinota/Tectimicrobiota group</taxon>
        <taxon>Candidatus Tectimicrobiota</taxon>
    </lineage>
</organism>
<protein>
    <submittedName>
        <fullName evidence="2">Uncharacterized protein</fullName>
    </submittedName>
</protein>
<proteinExistence type="predicted"/>